<comment type="caution">
    <text evidence="6">The sequence shown here is derived from an EMBL/GenBank/DDBJ whole genome shotgun (WGS) entry which is preliminary data.</text>
</comment>
<comment type="subcellular location">
    <subcellularLocation>
        <location evidence="4">Cytoplasm</location>
    </subcellularLocation>
</comment>
<keyword evidence="2" id="KW-0547">Nucleotide-binding</keyword>
<keyword evidence="4" id="KW-0963">Cytoplasm</keyword>
<dbReference type="InterPro" id="IPR014729">
    <property type="entry name" value="Rossmann-like_a/b/a_fold"/>
</dbReference>
<keyword evidence="3" id="KW-0067">ATP-binding</keyword>
<sequence>MAEIKKILLATDFSKGSVRASDMARTMTQLAGAQLILLHVITELPEKHTRRMPADVVDTLIREVETAAVKEMQEFKEKYLSDVEARTEIVVGKSEEVILEQAAIHQVDLIILGTHGRTGLDRLKVMVGSTTDKVVRSSKIPVLTVRER</sequence>
<reference evidence="6" key="2">
    <citation type="submission" date="2021-02" db="EMBL/GenBank/DDBJ databases">
        <authorList>
            <person name="Merkel A.Y."/>
        </authorList>
    </citation>
    <scope>NUCLEOTIDE SEQUENCE</scope>
    <source>
        <strain evidence="6">T05b</strain>
    </source>
</reference>
<keyword evidence="7" id="KW-1185">Reference proteome</keyword>
<evidence type="ECO:0000259" key="5">
    <source>
        <dbReference type="Pfam" id="PF00582"/>
    </source>
</evidence>
<dbReference type="Gene3D" id="3.40.50.620">
    <property type="entry name" value="HUPs"/>
    <property type="match status" value="1"/>
</dbReference>
<evidence type="ECO:0000256" key="1">
    <source>
        <dbReference type="ARBA" id="ARBA00008791"/>
    </source>
</evidence>
<dbReference type="Pfam" id="PF00582">
    <property type="entry name" value="Usp"/>
    <property type="match status" value="1"/>
</dbReference>
<evidence type="ECO:0000313" key="7">
    <source>
        <dbReference type="Proteomes" id="UP000703590"/>
    </source>
</evidence>
<dbReference type="Proteomes" id="UP000703590">
    <property type="component" value="Unassembled WGS sequence"/>
</dbReference>
<dbReference type="PRINTS" id="PR01438">
    <property type="entry name" value="UNVRSLSTRESS"/>
</dbReference>
<dbReference type="InterPro" id="IPR006016">
    <property type="entry name" value="UspA"/>
</dbReference>
<dbReference type="EMBL" id="JAFHKK010000041">
    <property type="protein sequence ID" value="MBN2965490.1"/>
    <property type="molecule type" value="Genomic_DNA"/>
</dbReference>
<dbReference type="SUPFAM" id="SSF52402">
    <property type="entry name" value="Adenine nucleotide alpha hydrolases-like"/>
    <property type="match status" value="1"/>
</dbReference>
<evidence type="ECO:0000256" key="2">
    <source>
        <dbReference type="ARBA" id="ARBA00022741"/>
    </source>
</evidence>
<dbReference type="PANTHER" id="PTHR46268:SF27">
    <property type="entry name" value="UNIVERSAL STRESS PROTEIN RV2623"/>
    <property type="match status" value="1"/>
</dbReference>
<dbReference type="CDD" id="cd00293">
    <property type="entry name" value="USP-like"/>
    <property type="match status" value="1"/>
</dbReference>
<dbReference type="RefSeq" id="WP_205460051.1">
    <property type="nucleotide sequence ID" value="NZ_JAFHKK010000041.1"/>
</dbReference>
<evidence type="ECO:0000313" key="6">
    <source>
        <dbReference type="EMBL" id="MBN2965490.1"/>
    </source>
</evidence>
<gene>
    <name evidence="6" type="ORF">JWV37_11910</name>
</gene>
<reference evidence="6" key="1">
    <citation type="submission" date="2021-02" db="EMBL/GenBank/DDBJ databases">
        <title>Sulfurospirillum tamanensis sp. nov.</title>
        <authorList>
            <person name="Frolova A."/>
            <person name="Merkel A."/>
            <person name="Slobodkin A."/>
        </authorList>
    </citation>
    <scope>NUCLEOTIDE SEQUENCE</scope>
    <source>
        <strain evidence="6">T05b</strain>
    </source>
</reference>
<proteinExistence type="inferred from homology"/>
<name>A0ABS2WVF3_9BACT</name>
<comment type="similarity">
    <text evidence="1 4">Belongs to the universal stress protein A family.</text>
</comment>
<evidence type="ECO:0000256" key="4">
    <source>
        <dbReference type="PIRNR" id="PIRNR006276"/>
    </source>
</evidence>
<accession>A0ABS2WVF3</accession>
<dbReference type="PIRSF" id="PIRSF006276">
    <property type="entry name" value="UspA"/>
    <property type="match status" value="1"/>
</dbReference>
<protein>
    <recommendedName>
        <fullName evidence="4">Universal stress protein</fullName>
    </recommendedName>
</protein>
<dbReference type="InterPro" id="IPR006015">
    <property type="entry name" value="Universal_stress_UspA"/>
</dbReference>
<feature type="domain" description="UspA" evidence="5">
    <location>
        <begin position="4"/>
        <end position="146"/>
    </location>
</feature>
<evidence type="ECO:0000256" key="3">
    <source>
        <dbReference type="ARBA" id="ARBA00022840"/>
    </source>
</evidence>
<organism evidence="6 7">
    <name type="scientific">Sulfurospirillum tamanense</name>
    <dbReference type="NCBI Taxonomy" id="2813362"/>
    <lineage>
        <taxon>Bacteria</taxon>
        <taxon>Pseudomonadati</taxon>
        <taxon>Campylobacterota</taxon>
        <taxon>Epsilonproteobacteria</taxon>
        <taxon>Campylobacterales</taxon>
        <taxon>Sulfurospirillaceae</taxon>
        <taxon>Sulfurospirillum</taxon>
    </lineage>
</organism>
<dbReference type="PANTHER" id="PTHR46268">
    <property type="entry name" value="STRESS RESPONSE PROTEIN NHAX"/>
    <property type="match status" value="1"/>
</dbReference>